<accession>A0A1I6IK45</accession>
<dbReference type="Gene3D" id="3.30.70.270">
    <property type="match status" value="1"/>
</dbReference>
<reference evidence="2 3" key="1">
    <citation type="submission" date="2016-10" db="EMBL/GenBank/DDBJ databases">
        <authorList>
            <person name="de Groot N.N."/>
        </authorList>
    </citation>
    <scope>NUCLEOTIDE SEQUENCE [LARGE SCALE GENOMIC DNA]</scope>
    <source>
        <strain evidence="2 3">CGMCC 1.9167</strain>
    </source>
</reference>
<dbReference type="InterPro" id="IPR029016">
    <property type="entry name" value="GAF-like_dom_sf"/>
</dbReference>
<sequence length="348" mass="38464">MQEPPQSHNESRRLEALRSTGLMDTPFEERFQRITRLAQKFFTVPIAAISLIEEDRQWCKAAIGLSERSVPRAISFCGHAILEDAMMVVEDARLDPRFENNPLVVTNPGLRFYAGIPLRGHDQAHIGTLCILDIEPHGAGEMDLSVLSDLAALVERELLFESALNAHSGNPMDLSDRPLLLDDVTGLWNWDGIIRLLEEARHRIHLSGGQQSLAWVDVGFTMPAGADAQAPDDVQRELANLILGVLDFRDTAGTVGQGQFILIIGNGNRESLTTVLSLLAERIRRFFGEHPANLAHLGLSACTGVSTDLGLADLIEQLERDRPGADQPPGTLTLRHFDDVEQVRLLRK</sequence>
<name>A0A1I6IK45_9GAMM</name>
<dbReference type="PANTHER" id="PTHR43102:SF2">
    <property type="entry name" value="GAF DOMAIN-CONTAINING PROTEIN"/>
    <property type="match status" value="1"/>
</dbReference>
<dbReference type="SUPFAM" id="SSF55781">
    <property type="entry name" value="GAF domain-like"/>
    <property type="match status" value="1"/>
</dbReference>
<gene>
    <name evidence="2" type="ORF">SAMN05216203_2405</name>
</gene>
<dbReference type="RefSeq" id="WP_092012662.1">
    <property type="nucleotide sequence ID" value="NZ_FOYW01000001.1"/>
</dbReference>
<dbReference type="EMBL" id="FOYW01000001">
    <property type="protein sequence ID" value="SFR67061.1"/>
    <property type="molecule type" value="Genomic_DNA"/>
</dbReference>
<dbReference type="STRING" id="650891.SAMN05216203_2405"/>
<dbReference type="Gene3D" id="3.30.450.40">
    <property type="match status" value="1"/>
</dbReference>
<dbReference type="Pfam" id="PF01590">
    <property type="entry name" value="GAF"/>
    <property type="match status" value="1"/>
</dbReference>
<organism evidence="2 3">
    <name type="scientific">Marinobacter daqiaonensis</name>
    <dbReference type="NCBI Taxonomy" id="650891"/>
    <lineage>
        <taxon>Bacteria</taxon>
        <taxon>Pseudomonadati</taxon>
        <taxon>Pseudomonadota</taxon>
        <taxon>Gammaproteobacteria</taxon>
        <taxon>Pseudomonadales</taxon>
        <taxon>Marinobacteraceae</taxon>
        <taxon>Marinobacter</taxon>
    </lineage>
</organism>
<dbReference type="OrthoDB" id="9812358at2"/>
<evidence type="ECO:0000259" key="1">
    <source>
        <dbReference type="SMART" id="SM00065"/>
    </source>
</evidence>
<dbReference type="SMART" id="SM00065">
    <property type="entry name" value="GAF"/>
    <property type="match status" value="1"/>
</dbReference>
<dbReference type="InterPro" id="IPR043128">
    <property type="entry name" value="Rev_trsase/Diguanyl_cyclase"/>
</dbReference>
<dbReference type="InterPro" id="IPR029787">
    <property type="entry name" value="Nucleotide_cyclase"/>
</dbReference>
<dbReference type="AlphaFoldDB" id="A0A1I6IK45"/>
<dbReference type="InterPro" id="IPR003018">
    <property type="entry name" value="GAF"/>
</dbReference>
<dbReference type="Proteomes" id="UP000198644">
    <property type="component" value="Unassembled WGS sequence"/>
</dbReference>
<dbReference type="SUPFAM" id="SSF55073">
    <property type="entry name" value="Nucleotide cyclase"/>
    <property type="match status" value="1"/>
</dbReference>
<proteinExistence type="predicted"/>
<dbReference type="PANTHER" id="PTHR43102">
    <property type="entry name" value="SLR1143 PROTEIN"/>
    <property type="match status" value="1"/>
</dbReference>
<evidence type="ECO:0000313" key="3">
    <source>
        <dbReference type="Proteomes" id="UP000198644"/>
    </source>
</evidence>
<protein>
    <submittedName>
        <fullName evidence="2">Diguanylate cyclase with GAF sensor</fullName>
    </submittedName>
</protein>
<feature type="domain" description="GAF" evidence="1">
    <location>
        <begin position="26"/>
        <end position="168"/>
    </location>
</feature>
<evidence type="ECO:0000313" key="2">
    <source>
        <dbReference type="EMBL" id="SFR67061.1"/>
    </source>
</evidence>
<keyword evidence="3" id="KW-1185">Reference proteome</keyword>